<feature type="active site" evidence="3">
    <location>
        <position position="154"/>
    </location>
</feature>
<feature type="domain" description="Peptidase S26" evidence="6">
    <location>
        <begin position="53"/>
        <end position="244"/>
    </location>
</feature>
<dbReference type="RefSeq" id="WP_083603242.1">
    <property type="nucleotide sequence ID" value="NZ_MQVR01000072.1"/>
</dbReference>
<keyword evidence="4" id="KW-0472">Membrane</keyword>
<dbReference type="PANTHER" id="PTHR43390">
    <property type="entry name" value="SIGNAL PEPTIDASE I"/>
    <property type="match status" value="1"/>
</dbReference>
<dbReference type="Proteomes" id="UP000185628">
    <property type="component" value="Unassembled WGS sequence"/>
</dbReference>
<evidence type="ECO:0000256" key="2">
    <source>
        <dbReference type="ARBA" id="ARBA00009370"/>
    </source>
</evidence>
<accession>A0A1Q5Q0R0</accession>
<comment type="catalytic activity">
    <reaction evidence="4">
        <text>Cleavage of hydrophobic, N-terminal signal or leader sequences from secreted and periplasmic proteins.</text>
        <dbReference type="EC" id="3.4.21.89"/>
    </reaction>
</comment>
<dbReference type="GO" id="GO:0004252">
    <property type="term" value="F:serine-type endopeptidase activity"/>
    <property type="evidence" value="ECO:0007669"/>
    <property type="project" value="InterPro"/>
</dbReference>
<dbReference type="EC" id="3.4.21.89" evidence="4"/>
<feature type="region of interest" description="Disordered" evidence="5">
    <location>
        <begin position="1"/>
        <end position="33"/>
    </location>
</feature>
<dbReference type="InterPro" id="IPR000223">
    <property type="entry name" value="Pept_S26A_signal_pept_1"/>
</dbReference>
<organism evidence="7 8">
    <name type="scientific">Bowdeniella nasicola</name>
    <dbReference type="NCBI Taxonomy" id="208480"/>
    <lineage>
        <taxon>Bacteria</taxon>
        <taxon>Bacillati</taxon>
        <taxon>Actinomycetota</taxon>
        <taxon>Actinomycetes</taxon>
        <taxon>Actinomycetales</taxon>
        <taxon>Actinomycetaceae</taxon>
        <taxon>Bowdeniella</taxon>
    </lineage>
</organism>
<dbReference type="NCBIfam" id="TIGR02227">
    <property type="entry name" value="sigpep_I_bact"/>
    <property type="match status" value="1"/>
</dbReference>
<dbReference type="PRINTS" id="PR00727">
    <property type="entry name" value="LEADERPTASE"/>
</dbReference>
<name>A0A1Q5Q0R0_9ACTO</name>
<protein>
    <recommendedName>
        <fullName evidence="4">Signal peptidase I</fullName>
        <ecNumber evidence="4">3.4.21.89</ecNumber>
    </recommendedName>
</protein>
<comment type="similarity">
    <text evidence="2 4">Belongs to the peptidase S26 family.</text>
</comment>
<dbReference type="InterPro" id="IPR036286">
    <property type="entry name" value="LexA/Signal_pep-like_sf"/>
</dbReference>
<keyword evidence="4" id="KW-0812">Transmembrane</keyword>
<dbReference type="InterPro" id="IPR019533">
    <property type="entry name" value="Peptidase_S26"/>
</dbReference>
<evidence type="ECO:0000313" key="7">
    <source>
        <dbReference type="EMBL" id="OKL53282.1"/>
    </source>
</evidence>
<evidence type="ECO:0000259" key="6">
    <source>
        <dbReference type="Pfam" id="PF10502"/>
    </source>
</evidence>
<comment type="caution">
    <text evidence="7">The sequence shown here is derived from an EMBL/GenBank/DDBJ whole genome shotgun (WGS) entry which is preliminary data.</text>
</comment>
<dbReference type="CDD" id="cd06530">
    <property type="entry name" value="S26_SPase_I"/>
    <property type="match status" value="1"/>
</dbReference>
<reference evidence="8" key="1">
    <citation type="submission" date="2016-12" db="EMBL/GenBank/DDBJ databases">
        <authorList>
            <person name="Meng X."/>
        </authorList>
    </citation>
    <scope>NUCLEOTIDE SEQUENCE [LARGE SCALE GENOMIC DNA]</scope>
    <source>
        <strain evidence="8">DSM 19116</strain>
    </source>
</reference>
<comment type="subcellular location">
    <subcellularLocation>
        <location evidence="1">Cell membrane</location>
        <topology evidence="1">Single-pass type II membrane protein</topology>
    </subcellularLocation>
    <subcellularLocation>
        <location evidence="4">Membrane</location>
        <topology evidence="4">Single-pass type II membrane protein</topology>
    </subcellularLocation>
</comment>
<sequence>MASEPRITRRPARPECDESEPMPPSFRPAARQPLPKHLSQGKLAEQSWLSWFKETAAIIVIALVVSFLIKTFLVQAFFIPSSSMENTLRVGDRILVNKTISGTDIGRGDVVVFKDPGGWLPPRREDPSVLERLGKDALTAVGILPADAGEHLIKRVIGLPGDTVECCSTDGKLVVNGTPITEPYLKPGVRPSEVDFSVKVPANSVWLMGDNRSNSRDSRAQIGSPGGGFVSLNDVVGRAFVIMWPYAHWSGLGSGSEAFSHVPAP</sequence>
<dbReference type="PANTHER" id="PTHR43390:SF1">
    <property type="entry name" value="CHLOROPLAST PROCESSING PEPTIDASE"/>
    <property type="match status" value="1"/>
</dbReference>
<dbReference type="GO" id="GO:0006465">
    <property type="term" value="P:signal peptide processing"/>
    <property type="evidence" value="ECO:0007669"/>
    <property type="project" value="InterPro"/>
</dbReference>
<dbReference type="EMBL" id="MQVR01000072">
    <property type="protein sequence ID" value="OKL53282.1"/>
    <property type="molecule type" value="Genomic_DNA"/>
</dbReference>
<gene>
    <name evidence="7" type="ORF">BSZ39_10370</name>
</gene>
<proteinExistence type="inferred from homology"/>
<dbReference type="AlphaFoldDB" id="A0A1Q5Q0R0"/>
<dbReference type="Pfam" id="PF10502">
    <property type="entry name" value="Peptidase_S26"/>
    <property type="match status" value="1"/>
</dbReference>
<dbReference type="GO" id="GO:0009003">
    <property type="term" value="F:signal peptidase activity"/>
    <property type="evidence" value="ECO:0007669"/>
    <property type="project" value="UniProtKB-EC"/>
</dbReference>
<evidence type="ECO:0000313" key="8">
    <source>
        <dbReference type="Proteomes" id="UP000185628"/>
    </source>
</evidence>
<feature type="transmembrane region" description="Helical" evidence="4">
    <location>
        <begin position="56"/>
        <end position="79"/>
    </location>
</feature>
<dbReference type="OrthoDB" id="9815782at2"/>
<evidence type="ECO:0000256" key="5">
    <source>
        <dbReference type="SAM" id="MobiDB-lite"/>
    </source>
</evidence>
<keyword evidence="4" id="KW-0645">Protease</keyword>
<dbReference type="SUPFAM" id="SSF51306">
    <property type="entry name" value="LexA/Signal peptidase"/>
    <property type="match status" value="1"/>
</dbReference>
<evidence type="ECO:0000256" key="3">
    <source>
        <dbReference type="PIRSR" id="PIRSR600223-1"/>
    </source>
</evidence>
<keyword evidence="4" id="KW-0378">Hydrolase</keyword>
<evidence type="ECO:0000256" key="1">
    <source>
        <dbReference type="ARBA" id="ARBA00004401"/>
    </source>
</evidence>
<dbReference type="Gene3D" id="2.10.109.10">
    <property type="entry name" value="Umud Fragment, subunit A"/>
    <property type="match status" value="1"/>
</dbReference>
<feature type="active site" evidence="3">
    <location>
        <position position="83"/>
    </location>
</feature>
<evidence type="ECO:0000256" key="4">
    <source>
        <dbReference type="RuleBase" id="RU362042"/>
    </source>
</evidence>
<keyword evidence="8" id="KW-1185">Reference proteome</keyword>
<dbReference type="GO" id="GO:0005886">
    <property type="term" value="C:plasma membrane"/>
    <property type="evidence" value="ECO:0007669"/>
    <property type="project" value="UniProtKB-SubCell"/>
</dbReference>
<keyword evidence="4" id="KW-1133">Transmembrane helix</keyword>